<comment type="subunit">
    <text evidence="5">Heterooligomer composed of large and small subunits.</text>
</comment>
<dbReference type="PANTHER" id="PTHR30008:SF0">
    <property type="entry name" value="EXODEOXYRIBONUCLEASE 7 LARGE SUBUNIT"/>
    <property type="match status" value="1"/>
</dbReference>
<dbReference type="InterPro" id="IPR020579">
    <property type="entry name" value="Exonuc_VII_lsu_C"/>
</dbReference>
<dbReference type="NCBIfam" id="TIGR00237">
    <property type="entry name" value="xseA"/>
    <property type="match status" value="1"/>
</dbReference>
<dbReference type="Pfam" id="PF13742">
    <property type="entry name" value="tRNA_anti_2"/>
    <property type="match status" value="1"/>
</dbReference>
<dbReference type="InterPro" id="IPR025824">
    <property type="entry name" value="OB-fold_nuc-bd_dom"/>
</dbReference>
<protein>
    <recommendedName>
        <fullName evidence="5">Exodeoxyribonuclease 7 large subunit</fullName>
        <ecNumber evidence="5">3.1.11.6</ecNumber>
    </recommendedName>
    <alternativeName>
        <fullName evidence="5">Exodeoxyribonuclease VII large subunit</fullName>
        <shortName evidence="5">Exonuclease VII large subunit</shortName>
    </alternativeName>
</protein>
<evidence type="ECO:0000256" key="6">
    <source>
        <dbReference type="RuleBase" id="RU004355"/>
    </source>
</evidence>
<evidence type="ECO:0000313" key="11">
    <source>
        <dbReference type="Proteomes" id="UP001500604"/>
    </source>
</evidence>
<evidence type="ECO:0000256" key="5">
    <source>
        <dbReference type="HAMAP-Rule" id="MF_00378"/>
    </source>
</evidence>
<dbReference type="PANTHER" id="PTHR30008">
    <property type="entry name" value="EXODEOXYRIBONUCLEASE 7 LARGE SUBUNIT"/>
    <property type="match status" value="1"/>
</dbReference>
<evidence type="ECO:0000256" key="3">
    <source>
        <dbReference type="ARBA" id="ARBA00022801"/>
    </source>
</evidence>
<dbReference type="Proteomes" id="UP001500604">
    <property type="component" value="Unassembled WGS sequence"/>
</dbReference>
<dbReference type="CDD" id="cd04489">
    <property type="entry name" value="ExoVII_LU_OBF"/>
    <property type="match status" value="1"/>
</dbReference>
<evidence type="ECO:0000256" key="2">
    <source>
        <dbReference type="ARBA" id="ARBA00022722"/>
    </source>
</evidence>
<comment type="subcellular location">
    <subcellularLocation>
        <location evidence="5 6">Cytoplasm</location>
    </subcellularLocation>
</comment>
<keyword evidence="1 5" id="KW-0963">Cytoplasm</keyword>
<evidence type="ECO:0000259" key="8">
    <source>
        <dbReference type="Pfam" id="PF02601"/>
    </source>
</evidence>
<name>A0ABP8UYC0_9GAMM</name>
<comment type="similarity">
    <text evidence="5 6">Belongs to the XseA family.</text>
</comment>
<proteinExistence type="inferred from homology"/>
<evidence type="ECO:0000256" key="4">
    <source>
        <dbReference type="ARBA" id="ARBA00022839"/>
    </source>
</evidence>
<comment type="function">
    <text evidence="5">Bidirectionally degrades single-stranded DNA into large acid-insoluble oligonucleotides, which are then degraded further into small acid-soluble oligonucleotides.</text>
</comment>
<gene>
    <name evidence="5 10" type="primary">xseA</name>
    <name evidence="10" type="ORF">GCM10023116_07950</name>
</gene>
<evidence type="ECO:0000256" key="7">
    <source>
        <dbReference type="SAM" id="Coils"/>
    </source>
</evidence>
<keyword evidence="2 5" id="KW-0540">Nuclease</keyword>
<dbReference type="InterPro" id="IPR003753">
    <property type="entry name" value="Exonuc_VII_L"/>
</dbReference>
<comment type="catalytic activity">
    <reaction evidence="5 6">
        <text>Exonucleolytic cleavage in either 5'- to 3'- or 3'- to 5'-direction to yield nucleoside 5'-phosphates.</text>
        <dbReference type="EC" id="3.1.11.6"/>
    </reaction>
</comment>
<keyword evidence="4 5" id="KW-0269">Exonuclease</keyword>
<feature type="domain" description="OB-fold nucleic acid binding" evidence="9">
    <location>
        <begin position="37"/>
        <end position="130"/>
    </location>
</feature>
<keyword evidence="7" id="KW-0175">Coiled coil</keyword>
<evidence type="ECO:0000259" key="9">
    <source>
        <dbReference type="Pfam" id="PF13742"/>
    </source>
</evidence>
<accession>A0ABP8UYC0</accession>
<feature type="coiled-coil region" evidence="7">
    <location>
        <begin position="301"/>
        <end position="357"/>
    </location>
</feature>
<evidence type="ECO:0000313" key="10">
    <source>
        <dbReference type="EMBL" id="GAA4648526.1"/>
    </source>
</evidence>
<organism evidence="10 11">
    <name type="scientific">Kistimonas scapharcae</name>
    <dbReference type="NCBI Taxonomy" id="1036133"/>
    <lineage>
        <taxon>Bacteria</taxon>
        <taxon>Pseudomonadati</taxon>
        <taxon>Pseudomonadota</taxon>
        <taxon>Gammaproteobacteria</taxon>
        <taxon>Oceanospirillales</taxon>
        <taxon>Endozoicomonadaceae</taxon>
        <taxon>Kistimonas</taxon>
    </lineage>
</organism>
<feature type="domain" description="Exonuclease VII large subunit C-terminal" evidence="8">
    <location>
        <begin position="153"/>
        <end position="465"/>
    </location>
</feature>
<sequence>MCLDFEGTLSTCRKDLPMDRFSPPASTSSDTTQRKVISVSELNRQAKRLLEISFPSIWIEGEISNFARPASGHWYFTLKDPSAQVRAAMFRNSNQRIRFLPKEGLQVLVRARVSLYEGRGDYQLIVDHMEEAGEGALRRAFEELKNKLAQEGLFDDSRKQPLPSMPEHVGVITSPTGAAIRDILTVMKRRFPATRVTVIPTSVQGNEAAGQIVRALQLAEKASNIDALIVGRGGGSLEDLWPFNEEVVARAIAACRLPIVSAVGHEIDFTIADFVADHRAPTPSAAAEILTQNQDDWRNTLRIYQRKLASLTNARLHLQQQTLNALRNRLRHPGQKLQEHSQRLDDLSIRLQHAMRHQLLTRHNSLISADKHLRQVSPLHLVQQLKLQNRHFDLRLNTSMQSLLSRLKQQMEHLTGQLETLSPLATLSRGYAMAQTPDGKIIRNSQAIAEGDNIKVSLAKGHLLCSVTETH</sequence>
<reference evidence="11" key="1">
    <citation type="journal article" date="2019" name="Int. J. Syst. Evol. Microbiol.">
        <title>The Global Catalogue of Microorganisms (GCM) 10K type strain sequencing project: providing services to taxonomists for standard genome sequencing and annotation.</title>
        <authorList>
            <consortium name="The Broad Institute Genomics Platform"/>
            <consortium name="The Broad Institute Genome Sequencing Center for Infectious Disease"/>
            <person name="Wu L."/>
            <person name="Ma J."/>
        </authorList>
    </citation>
    <scope>NUCLEOTIDE SEQUENCE [LARGE SCALE GENOMIC DNA]</scope>
    <source>
        <strain evidence="11">JCM 17805</strain>
    </source>
</reference>
<dbReference type="Pfam" id="PF02601">
    <property type="entry name" value="Exonuc_VII_L"/>
    <property type="match status" value="1"/>
</dbReference>
<evidence type="ECO:0000256" key="1">
    <source>
        <dbReference type="ARBA" id="ARBA00022490"/>
    </source>
</evidence>
<keyword evidence="11" id="KW-1185">Reference proteome</keyword>
<dbReference type="HAMAP" id="MF_00378">
    <property type="entry name" value="Exonuc_7_L"/>
    <property type="match status" value="1"/>
</dbReference>
<comment type="caution">
    <text evidence="10">The sequence shown here is derived from an EMBL/GenBank/DDBJ whole genome shotgun (WGS) entry which is preliminary data.</text>
</comment>
<dbReference type="EC" id="3.1.11.6" evidence="5"/>
<dbReference type="EMBL" id="BAABFL010000081">
    <property type="protein sequence ID" value="GAA4648526.1"/>
    <property type="molecule type" value="Genomic_DNA"/>
</dbReference>
<keyword evidence="3 5" id="KW-0378">Hydrolase</keyword>